<dbReference type="EMBL" id="CAJVCH010021835">
    <property type="protein sequence ID" value="CAG7691929.1"/>
    <property type="molecule type" value="Genomic_DNA"/>
</dbReference>
<dbReference type="InterPro" id="IPR009721">
    <property type="entry name" value="O-acyltransferase_WSD1_C"/>
</dbReference>
<dbReference type="InterPro" id="IPR045034">
    <property type="entry name" value="O-acyltransferase_WSD1-like"/>
</dbReference>
<keyword evidence="3" id="KW-1185">Reference proteome</keyword>
<organism evidence="2 3">
    <name type="scientific">Allacma fusca</name>
    <dbReference type="NCBI Taxonomy" id="39272"/>
    <lineage>
        <taxon>Eukaryota</taxon>
        <taxon>Metazoa</taxon>
        <taxon>Ecdysozoa</taxon>
        <taxon>Arthropoda</taxon>
        <taxon>Hexapoda</taxon>
        <taxon>Collembola</taxon>
        <taxon>Symphypleona</taxon>
        <taxon>Sminthuridae</taxon>
        <taxon>Allacma</taxon>
    </lineage>
</organism>
<accession>A0A8J2NTW5</accession>
<gene>
    <name evidence="2" type="ORF">AFUS01_LOCUS3609</name>
</gene>
<dbReference type="Proteomes" id="UP000708208">
    <property type="component" value="Unassembled WGS sequence"/>
</dbReference>
<sequence>MKFVHLCKKLWALTQVLALTVILFIFFLLIAVPVTGALIFRTVLAKILLYWRKDLSKILTTCAHVFAVDDVESRPNVNVVITLTFKGTITVQSLLELFQERIISLKNPEGSLHYPELQQFYHQWMGFLFWKWDPNFDLQNHLRLYDYPDLKIVPQENISHGDLARINANLMRKSWAKGRSPWEFLVIPNFVEEEEDLSQINDNKNPGTALIFRFHHGIGDGFGFFNLLWTYFAGGEATLETIEDDYRNLKSHFTPKHSLCYYALSPVIGHFELARQLLECNDANDWKIPDSQLIQSGMSAMTGRIPVEDIKEIRRTYQITFSGAILGLISGAMRQSMIDLEFDVPERMHGLLPIPSRWKNRGKLRNYISYIYPELPVGTGDFKTRFLLSDSNLRSLKKSTLPVMNKLLHQTSGAMPACIVKGFQKNVFATALISIFPGPKKTAYLLGNPMTDITFATSCHGNSGICISVLSYDSSIRVLVNVNEAVPSRMTNLAEIIVRNIEKELHSFHKNEDFVV</sequence>
<evidence type="ECO:0000259" key="1">
    <source>
        <dbReference type="Pfam" id="PF06974"/>
    </source>
</evidence>
<feature type="domain" description="O-acyltransferase WSD1 C-terminal" evidence="1">
    <location>
        <begin position="366"/>
        <end position="502"/>
    </location>
</feature>
<proteinExistence type="predicted"/>
<dbReference type="AlphaFoldDB" id="A0A8J2NTW5"/>
<dbReference type="PANTHER" id="PTHR31650">
    <property type="entry name" value="O-ACYLTRANSFERASE (WSD1-LIKE) FAMILY PROTEIN"/>
    <property type="match status" value="1"/>
</dbReference>
<protein>
    <recommendedName>
        <fullName evidence="1">O-acyltransferase WSD1 C-terminal domain-containing protein</fullName>
    </recommendedName>
</protein>
<evidence type="ECO:0000313" key="3">
    <source>
        <dbReference type="Proteomes" id="UP000708208"/>
    </source>
</evidence>
<dbReference type="OrthoDB" id="619536at2759"/>
<dbReference type="GO" id="GO:0019432">
    <property type="term" value="P:triglyceride biosynthetic process"/>
    <property type="evidence" value="ECO:0007669"/>
    <property type="project" value="TreeGrafter"/>
</dbReference>
<evidence type="ECO:0000313" key="2">
    <source>
        <dbReference type="EMBL" id="CAG7691929.1"/>
    </source>
</evidence>
<dbReference type="GO" id="GO:0008374">
    <property type="term" value="F:O-acyltransferase activity"/>
    <property type="evidence" value="ECO:0007669"/>
    <property type="project" value="InterPro"/>
</dbReference>
<dbReference type="Pfam" id="PF06974">
    <property type="entry name" value="WS_DGAT_C"/>
    <property type="match status" value="1"/>
</dbReference>
<dbReference type="PANTHER" id="PTHR31650:SF1">
    <property type="entry name" value="WAX ESTER SYNTHASE_DIACYLGLYCEROL ACYLTRANSFERASE 4-RELATED"/>
    <property type="match status" value="1"/>
</dbReference>
<reference evidence="2" key="1">
    <citation type="submission" date="2021-06" db="EMBL/GenBank/DDBJ databases">
        <authorList>
            <person name="Hodson N. C."/>
            <person name="Mongue J. A."/>
            <person name="Jaron S. K."/>
        </authorList>
    </citation>
    <scope>NUCLEOTIDE SEQUENCE</scope>
</reference>
<dbReference type="GO" id="GO:0005886">
    <property type="term" value="C:plasma membrane"/>
    <property type="evidence" value="ECO:0007669"/>
    <property type="project" value="TreeGrafter"/>
</dbReference>
<name>A0A8J2NTW5_9HEXA</name>
<comment type="caution">
    <text evidence="2">The sequence shown here is derived from an EMBL/GenBank/DDBJ whole genome shotgun (WGS) entry which is preliminary data.</text>
</comment>